<accession>A0AC61QZN7</accession>
<name>A0AC61QZN7_9FIRM</name>
<evidence type="ECO:0000313" key="2">
    <source>
        <dbReference type="Proteomes" id="UP000307720"/>
    </source>
</evidence>
<gene>
    <name evidence="1" type="ORF">E5357_10980</name>
</gene>
<keyword evidence="2" id="KW-1185">Reference proteome</keyword>
<proteinExistence type="predicted"/>
<organism evidence="1 2">
    <name type="scientific">Hominisplanchenecus murintestinalis</name>
    <dbReference type="NCBI Taxonomy" id="2941517"/>
    <lineage>
        <taxon>Bacteria</taxon>
        <taxon>Bacillati</taxon>
        <taxon>Bacillota</taxon>
        <taxon>Clostridia</taxon>
        <taxon>Lachnospirales</taxon>
        <taxon>Lachnospiraceae</taxon>
        <taxon>Hominisplanchenecus</taxon>
    </lineage>
</organism>
<evidence type="ECO:0000313" key="1">
    <source>
        <dbReference type="EMBL" id="TGX97855.1"/>
    </source>
</evidence>
<sequence>MSKKVSQEKYEKTRSYRMKQWFDGTRDPFLNTVEMKPQKVFSEDKETLERRAEDRKKLRERIYDTAGNTEVRVFRKFYRVASVLFCICLVVMLLAAVSGLPTFGNPGNPVNNEVAARYIENGLQETGAVNIVTGMILDYRAFDTLGESHVLFIATCTVLILLRLDKSKKGSHGIGYEAEEDRIYEPKNDVILQTVARILVPPIVIFGIYVILGGHLGPGGGFSGGAVIGAGLILYVNAFGFAKTERFFHEKTYKRLSFCALACYALAKSYSFYTGANHIESMIPLGTPGAILSSGLILILNICVGLVVAGTMYTFYVMFRKGAY</sequence>
<dbReference type="EMBL" id="SRZB01000025">
    <property type="protein sequence ID" value="TGX97855.1"/>
    <property type="molecule type" value="Genomic_DNA"/>
</dbReference>
<protein>
    <submittedName>
        <fullName evidence="1">Uncharacterized protein</fullName>
    </submittedName>
</protein>
<comment type="caution">
    <text evidence="1">The sequence shown here is derived from an EMBL/GenBank/DDBJ whole genome shotgun (WGS) entry which is preliminary data.</text>
</comment>
<dbReference type="Proteomes" id="UP000307720">
    <property type="component" value="Unassembled WGS sequence"/>
</dbReference>
<reference evidence="1" key="1">
    <citation type="submission" date="2019-04" db="EMBL/GenBank/DDBJ databases">
        <title>Microbes associate with the intestines of laboratory mice.</title>
        <authorList>
            <person name="Navarre W."/>
            <person name="Wong E."/>
            <person name="Huang K."/>
            <person name="Tropini C."/>
            <person name="Ng K."/>
            <person name="Yu B."/>
        </authorList>
    </citation>
    <scope>NUCLEOTIDE SEQUENCE</scope>
    <source>
        <strain evidence="1">NM72_1-8</strain>
    </source>
</reference>